<dbReference type="AlphaFoldDB" id="A0A1Y5ZF08"/>
<name>A0A1Y5ZF08_9BACI</name>
<sequence length="131" mass="15445">MYILNDINLEEDTLLESYPVCMKDKYNGEISCMGILVKREIENHQSKLEGTHYYQFVYFYGKSPINFSKSDYKELQERVRFDMDLEMVADFRYSFSEYSSSPGLSSSIKNKNSLTDILGDDIMQVSYEYRI</sequence>
<dbReference type="EMBL" id="FWZB01000036">
    <property type="protein sequence ID" value="SMD94082.1"/>
    <property type="molecule type" value="Genomic_DNA"/>
</dbReference>
<dbReference type="RefSeq" id="WP_088106401.1">
    <property type="nucleotide sequence ID" value="NZ_FWZB01000036.1"/>
</dbReference>
<protein>
    <submittedName>
        <fullName evidence="1">Uncharacterized protein</fullName>
    </submittedName>
</protein>
<accession>A0A1Y5ZF08</accession>
<organism evidence="1 2">
    <name type="scientific">Bacillus pacificus</name>
    <dbReference type="NCBI Taxonomy" id="2026187"/>
    <lineage>
        <taxon>Bacteria</taxon>
        <taxon>Bacillati</taxon>
        <taxon>Bacillota</taxon>
        <taxon>Bacilli</taxon>
        <taxon>Bacillales</taxon>
        <taxon>Bacillaceae</taxon>
        <taxon>Bacillus</taxon>
        <taxon>Bacillus cereus group</taxon>
    </lineage>
</organism>
<proteinExistence type="predicted"/>
<evidence type="ECO:0000313" key="2">
    <source>
        <dbReference type="Proteomes" id="UP000194499"/>
    </source>
</evidence>
<evidence type="ECO:0000313" key="1">
    <source>
        <dbReference type="EMBL" id="SMD94082.1"/>
    </source>
</evidence>
<reference evidence="2" key="1">
    <citation type="submission" date="2017-04" db="EMBL/GenBank/DDBJ databases">
        <authorList>
            <person name="Criscuolo A."/>
        </authorList>
    </citation>
    <scope>NUCLEOTIDE SEQUENCE [LARGE SCALE GENOMIC DNA]</scope>
</reference>
<gene>
    <name evidence="1" type="ORF">BACERE00191_01983</name>
</gene>
<dbReference type="Proteomes" id="UP000194499">
    <property type="component" value="Unassembled WGS sequence"/>
</dbReference>